<protein>
    <recommendedName>
        <fullName evidence="4">BZIP domain-containing protein</fullName>
    </recommendedName>
</protein>
<feature type="region of interest" description="Disordered" evidence="1">
    <location>
        <begin position="1"/>
        <end position="26"/>
    </location>
</feature>
<gene>
    <name evidence="2" type="ORF">NUU61_001750</name>
</gene>
<feature type="compositionally biased region" description="Polar residues" evidence="1">
    <location>
        <begin position="72"/>
        <end position="87"/>
    </location>
</feature>
<dbReference type="EMBL" id="JAPMSZ010000004">
    <property type="protein sequence ID" value="KAJ5104403.1"/>
    <property type="molecule type" value="Genomic_DNA"/>
</dbReference>
<sequence length="296" mass="31992">MKAERKQEASSGDELPQKQDPLERRRLQNRLDRIAKLQERVIANELRAAAALNGWDQAYTTSTRHTLHDSECTFNSQNTSPLDSEPSTPYIPPSALSPPSWPSDFPSFLSPSVFTGIISSFDATPAMDSITSPLPAPMFSSSTTITQSPTNHMGGHAFQDMATSGPMTPESASFPPNQPLYYLATEATLPQILQAINTMSPQSQIIVLVPQDSSSSVGHNAQTSSLNGENGFENPFSPTQVNSQSVACQCQSYNILSGSTHPAISRTWSVPGSFVPVCPLHKMQESAMGNCSVMML</sequence>
<dbReference type="AlphaFoldDB" id="A0A9W9FQF1"/>
<reference evidence="2" key="2">
    <citation type="journal article" date="2023" name="IMA Fungus">
        <title>Comparative genomic study of the Penicillium genus elucidates a diverse pangenome and 15 lateral gene transfer events.</title>
        <authorList>
            <person name="Petersen C."/>
            <person name="Sorensen T."/>
            <person name="Nielsen M.R."/>
            <person name="Sondergaard T.E."/>
            <person name="Sorensen J.L."/>
            <person name="Fitzpatrick D.A."/>
            <person name="Frisvad J.C."/>
            <person name="Nielsen K.L."/>
        </authorList>
    </citation>
    <scope>NUCLEOTIDE SEQUENCE</scope>
    <source>
        <strain evidence="2">IBT 34128</strain>
    </source>
</reference>
<dbReference type="GeneID" id="81391500"/>
<proteinExistence type="predicted"/>
<feature type="compositionally biased region" description="Basic and acidic residues" evidence="1">
    <location>
        <begin position="15"/>
        <end position="26"/>
    </location>
</feature>
<evidence type="ECO:0000313" key="2">
    <source>
        <dbReference type="EMBL" id="KAJ5104403.1"/>
    </source>
</evidence>
<evidence type="ECO:0000313" key="3">
    <source>
        <dbReference type="Proteomes" id="UP001141434"/>
    </source>
</evidence>
<dbReference type="OrthoDB" id="4496773at2759"/>
<keyword evidence="3" id="KW-1185">Reference proteome</keyword>
<dbReference type="RefSeq" id="XP_056513399.1">
    <property type="nucleotide sequence ID" value="XM_056652332.1"/>
</dbReference>
<comment type="caution">
    <text evidence="2">The sequence shown here is derived from an EMBL/GenBank/DDBJ whole genome shotgun (WGS) entry which is preliminary data.</text>
</comment>
<accession>A0A9W9FQF1</accession>
<reference evidence="2" key="1">
    <citation type="submission" date="2022-11" db="EMBL/GenBank/DDBJ databases">
        <authorList>
            <person name="Petersen C."/>
        </authorList>
    </citation>
    <scope>NUCLEOTIDE SEQUENCE</scope>
    <source>
        <strain evidence="2">IBT 34128</strain>
    </source>
</reference>
<evidence type="ECO:0008006" key="4">
    <source>
        <dbReference type="Google" id="ProtNLM"/>
    </source>
</evidence>
<organism evidence="2 3">
    <name type="scientific">Penicillium alfredii</name>
    <dbReference type="NCBI Taxonomy" id="1506179"/>
    <lineage>
        <taxon>Eukaryota</taxon>
        <taxon>Fungi</taxon>
        <taxon>Dikarya</taxon>
        <taxon>Ascomycota</taxon>
        <taxon>Pezizomycotina</taxon>
        <taxon>Eurotiomycetes</taxon>
        <taxon>Eurotiomycetidae</taxon>
        <taxon>Eurotiales</taxon>
        <taxon>Aspergillaceae</taxon>
        <taxon>Penicillium</taxon>
    </lineage>
</organism>
<dbReference type="Proteomes" id="UP001141434">
    <property type="component" value="Unassembled WGS sequence"/>
</dbReference>
<name>A0A9W9FQF1_9EURO</name>
<evidence type="ECO:0000256" key="1">
    <source>
        <dbReference type="SAM" id="MobiDB-lite"/>
    </source>
</evidence>
<feature type="region of interest" description="Disordered" evidence="1">
    <location>
        <begin position="70"/>
        <end position="97"/>
    </location>
</feature>